<gene>
    <name evidence="3" type="ORF">Tco_0804499</name>
</gene>
<reference evidence="3" key="2">
    <citation type="submission" date="2022-01" db="EMBL/GenBank/DDBJ databases">
        <authorList>
            <person name="Yamashiro T."/>
            <person name="Shiraishi A."/>
            <person name="Satake H."/>
            <person name="Nakayama K."/>
        </authorList>
    </citation>
    <scope>NUCLEOTIDE SEQUENCE</scope>
</reference>
<organism evidence="3 4">
    <name type="scientific">Tanacetum coccineum</name>
    <dbReference type="NCBI Taxonomy" id="301880"/>
    <lineage>
        <taxon>Eukaryota</taxon>
        <taxon>Viridiplantae</taxon>
        <taxon>Streptophyta</taxon>
        <taxon>Embryophyta</taxon>
        <taxon>Tracheophyta</taxon>
        <taxon>Spermatophyta</taxon>
        <taxon>Magnoliopsida</taxon>
        <taxon>eudicotyledons</taxon>
        <taxon>Gunneridae</taxon>
        <taxon>Pentapetalae</taxon>
        <taxon>asterids</taxon>
        <taxon>campanulids</taxon>
        <taxon>Asterales</taxon>
        <taxon>Asteraceae</taxon>
        <taxon>Asteroideae</taxon>
        <taxon>Anthemideae</taxon>
        <taxon>Anthemidinae</taxon>
        <taxon>Tanacetum</taxon>
    </lineage>
</organism>
<accession>A0ABQ5A7D3</accession>
<feature type="region of interest" description="Disordered" evidence="2">
    <location>
        <begin position="401"/>
        <end position="428"/>
    </location>
</feature>
<feature type="region of interest" description="Disordered" evidence="2">
    <location>
        <begin position="116"/>
        <end position="185"/>
    </location>
</feature>
<feature type="region of interest" description="Disordered" evidence="2">
    <location>
        <begin position="325"/>
        <end position="369"/>
    </location>
</feature>
<feature type="compositionally biased region" description="Basic and acidic residues" evidence="2">
    <location>
        <begin position="359"/>
        <end position="368"/>
    </location>
</feature>
<feature type="compositionally biased region" description="Polar residues" evidence="2">
    <location>
        <begin position="332"/>
        <end position="349"/>
    </location>
</feature>
<dbReference type="EMBL" id="BQNB010011970">
    <property type="protein sequence ID" value="GJS97531.1"/>
    <property type="molecule type" value="Genomic_DNA"/>
</dbReference>
<proteinExistence type="predicted"/>
<keyword evidence="1" id="KW-0175">Coiled coil</keyword>
<evidence type="ECO:0000313" key="4">
    <source>
        <dbReference type="Proteomes" id="UP001151760"/>
    </source>
</evidence>
<keyword evidence="4" id="KW-1185">Reference proteome</keyword>
<reference evidence="3" key="1">
    <citation type="journal article" date="2022" name="Int. J. Mol. Sci.">
        <title>Draft Genome of Tanacetum Coccineum: Genomic Comparison of Closely Related Tanacetum-Family Plants.</title>
        <authorList>
            <person name="Yamashiro T."/>
            <person name="Shiraishi A."/>
            <person name="Nakayama K."/>
            <person name="Satake H."/>
        </authorList>
    </citation>
    <scope>NUCLEOTIDE SEQUENCE</scope>
</reference>
<dbReference type="Proteomes" id="UP001151760">
    <property type="component" value="Unassembled WGS sequence"/>
</dbReference>
<evidence type="ECO:0000313" key="3">
    <source>
        <dbReference type="EMBL" id="GJS97531.1"/>
    </source>
</evidence>
<feature type="coiled-coil region" evidence="1">
    <location>
        <begin position="265"/>
        <end position="313"/>
    </location>
</feature>
<feature type="compositionally biased region" description="Polar residues" evidence="2">
    <location>
        <begin position="401"/>
        <end position="423"/>
    </location>
</feature>
<name>A0ABQ5A7D3_9ASTR</name>
<protein>
    <submittedName>
        <fullName evidence="3">Uncharacterized protein</fullName>
    </submittedName>
</protein>
<feature type="compositionally biased region" description="Polar residues" evidence="2">
    <location>
        <begin position="124"/>
        <end position="164"/>
    </location>
</feature>
<sequence length="652" mass="72864">MSGEEPATQIAPLESPQMVSTIKLPILKKVILKGDSPIQVTTDEKGVETEVPPKTAQALLERQRERKAKSILLLAIPNTYQLRFLAIKDAKTLYDLEIIDDLYNNLKVFEVDIKGSSRSSSNSQNVAFLSTEDTSSSNEVNITNGVSTASDHNSQGQASSSSYNDDLIAPRNQGNMNRDAGYRNRDNTRRTIPVKTSDALVVQDNALIVQDGLGYDWSYIAQDKSTEFALMAYTTNSSSLSVRPRIYRGTINCSLKNEVFYEEKIAVLEFEVKDKSNAITRLKNQLDETLREKDDLKAKLEQFETSSKNLNKLINSQLSAKDKTGLGYGDQLNENDSSGSELFNSVFDSRSSDGDDNQTNDRFKKDNGYHVVPPPLTGNYMPPLADLSFAGLDDSVYRPTTNKTSASVSQVEASTSQTSNTSVEMPRVESVRPSGVIIEDWVSDDDKDIFISNDLQATEKPSFKRIEFTNARNESVKPKQAEKPRIITQNPKVDRRDWNGKMTQKLGLGFGFTKKAYFVCGSYSHLIKDYDFHEKRMPKKSILKNMGKNTGQREIRPIWNSAQRINYQNKFVPSAVLTRFGRVLVSAAKQSSLRATTSTSTFRPVNTATHTNKHQTRISNEKVNTVRVNNVNTAGKTIVILLRELGSLLLRP</sequence>
<evidence type="ECO:0000256" key="2">
    <source>
        <dbReference type="SAM" id="MobiDB-lite"/>
    </source>
</evidence>
<comment type="caution">
    <text evidence="3">The sequence shown here is derived from an EMBL/GenBank/DDBJ whole genome shotgun (WGS) entry which is preliminary data.</text>
</comment>
<evidence type="ECO:0000256" key="1">
    <source>
        <dbReference type="SAM" id="Coils"/>
    </source>
</evidence>